<dbReference type="OrthoDB" id="1115036at2"/>
<dbReference type="EMBL" id="QOVM01000002">
    <property type="protein sequence ID" value="RXG23291.1"/>
    <property type="molecule type" value="Genomic_DNA"/>
</dbReference>
<dbReference type="AlphaFoldDB" id="A0A4Q0P9Q9"/>
<gene>
    <name evidence="2" type="ORF">DSM00_904</name>
</gene>
<evidence type="ECO:0000256" key="1">
    <source>
        <dbReference type="SAM" id="SignalP"/>
    </source>
</evidence>
<name>A0A4Q0P9Q9_9FLAO</name>
<dbReference type="Proteomes" id="UP000289238">
    <property type="component" value="Unassembled WGS sequence"/>
</dbReference>
<sequence length="296" mass="31772">MKKIKFLGLLTAAALLASCSGDDDSVSRTDITLQSITLLPSLEENSQYEVWITSGGEDISLGKYRSLSNGQTFSAASSSVENASAFKISLEPGNDPSSDISNTVILSGSFNGNSADLTIANSIGNFSNASGIFTLWTPTDSDANNNQNGVYFLNPNNGNPQAGLNLPTLPAGWRYEGWVTVPNANNQLVNLSTGRFSSPTGRDETAAYSSQVNTAPQFPGEDFVNQSILGQLGFNLLPDLRLKKIFISVEPEPDNNYAEPFVIQPLINPRSTNSLYPTTQTMDLNTLSFPRGVVSR</sequence>
<organism evidence="2 3">
    <name type="scientific">Leeuwenhoekiella aequorea</name>
    <dbReference type="NCBI Taxonomy" id="283736"/>
    <lineage>
        <taxon>Bacteria</taxon>
        <taxon>Pseudomonadati</taxon>
        <taxon>Bacteroidota</taxon>
        <taxon>Flavobacteriia</taxon>
        <taxon>Flavobacteriales</taxon>
        <taxon>Flavobacteriaceae</taxon>
        <taxon>Leeuwenhoekiella</taxon>
    </lineage>
</organism>
<comment type="caution">
    <text evidence="2">The sequence shown here is derived from an EMBL/GenBank/DDBJ whole genome shotgun (WGS) entry which is preliminary data.</text>
</comment>
<keyword evidence="3" id="KW-1185">Reference proteome</keyword>
<accession>A0A4Q0P9Q9</accession>
<evidence type="ECO:0008006" key="4">
    <source>
        <dbReference type="Google" id="ProtNLM"/>
    </source>
</evidence>
<proteinExistence type="predicted"/>
<evidence type="ECO:0000313" key="3">
    <source>
        <dbReference type="Proteomes" id="UP000289238"/>
    </source>
</evidence>
<dbReference type="RefSeq" id="WP_128756832.1">
    <property type="nucleotide sequence ID" value="NZ_QOVM01000002.1"/>
</dbReference>
<keyword evidence="1" id="KW-0732">Signal</keyword>
<protein>
    <recommendedName>
        <fullName evidence="4">Anti-sigma-K factor rskA</fullName>
    </recommendedName>
</protein>
<feature type="chain" id="PRO_5020684304" description="Anti-sigma-K factor rskA" evidence="1">
    <location>
        <begin position="18"/>
        <end position="296"/>
    </location>
</feature>
<reference evidence="2 3" key="1">
    <citation type="submission" date="2018-07" db="EMBL/GenBank/DDBJ databases">
        <title>Leeuwenhoekiella genomics.</title>
        <authorList>
            <person name="Tahon G."/>
            <person name="Willems A."/>
        </authorList>
    </citation>
    <scope>NUCLEOTIDE SEQUENCE [LARGE SCALE GENOMIC DNA]</scope>
    <source>
        <strain evidence="2 3">LMG 22550</strain>
    </source>
</reference>
<dbReference type="PROSITE" id="PS51257">
    <property type="entry name" value="PROKAR_LIPOPROTEIN"/>
    <property type="match status" value="1"/>
</dbReference>
<feature type="signal peptide" evidence="1">
    <location>
        <begin position="1"/>
        <end position="17"/>
    </location>
</feature>
<evidence type="ECO:0000313" key="2">
    <source>
        <dbReference type="EMBL" id="RXG23291.1"/>
    </source>
</evidence>